<dbReference type="PANTHER" id="PTHR46030">
    <property type="entry name" value="ALPHA-KETOGLUTARATE-DEPENDENT DIOXYGENASE ALKB HOMOLOG 6"/>
    <property type="match status" value="1"/>
</dbReference>
<accession>A0A6B2LKU4</accession>
<keyword evidence="4" id="KW-0223">Dioxygenase</keyword>
<dbReference type="Gene3D" id="2.60.120.590">
    <property type="entry name" value="Alpha-ketoglutarate-dependent dioxygenase AlkB-like"/>
    <property type="match status" value="1"/>
</dbReference>
<feature type="domain" description="Fe2OG dioxygenase" evidence="8">
    <location>
        <begin position="87"/>
        <end position="183"/>
    </location>
</feature>
<evidence type="ECO:0000256" key="5">
    <source>
        <dbReference type="ARBA" id="ARBA00023002"/>
    </source>
</evidence>
<dbReference type="GO" id="GO:0005634">
    <property type="term" value="C:nucleus"/>
    <property type="evidence" value="ECO:0007669"/>
    <property type="project" value="UniProtKB-SubCell"/>
</dbReference>
<dbReference type="InterPro" id="IPR005123">
    <property type="entry name" value="Oxoglu/Fe-dep_dioxygenase_dom"/>
</dbReference>
<keyword evidence="3" id="KW-0479">Metal-binding</keyword>
<dbReference type="GO" id="GO:0046872">
    <property type="term" value="F:metal ion binding"/>
    <property type="evidence" value="ECO:0007669"/>
    <property type="project" value="UniProtKB-KW"/>
</dbReference>
<evidence type="ECO:0000259" key="8">
    <source>
        <dbReference type="PROSITE" id="PS51471"/>
    </source>
</evidence>
<dbReference type="SUPFAM" id="SSF51197">
    <property type="entry name" value="Clavaminate synthase-like"/>
    <property type="match status" value="1"/>
</dbReference>
<evidence type="ECO:0000256" key="6">
    <source>
        <dbReference type="ARBA" id="ARBA00023004"/>
    </source>
</evidence>
<reference evidence="9" key="1">
    <citation type="journal article" date="2020" name="J. Eukaryot. Microbiol.">
        <title>De novo Sequencing, Assembly and Annotation of the Transcriptome for the Free-Living Testate Amoeba Arcella intermedia.</title>
        <authorList>
            <person name="Ribeiro G.M."/>
            <person name="Porfirio-Sousa A.L."/>
            <person name="Maurer-Alcala X.X."/>
            <person name="Katz L.A."/>
            <person name="Lahr D.J.G."/>
        </authorList>
    </citation>
    <scope>NUCLEOTIDE SEQUENCE</scope>
</reference>
<dbReference type="PANTHER" id="PTHR46030:SF1">
    <property type="entry name" value="ALPHA-KETOGLUTARATE-DEPENDENT DIOXYGENASE ALKB HOMOLOG 6"/>
    <property type="match status" value="1"/>
</dbReference>
<evidence type="ECO:0000256" key="4">
    <source>
        <dbReference type="ARBA" id="ARBA00022964"/>
    </source>
</evidence>
<dbReference type="InterPro" id="IPR032862">
    <property type="entry name" value="ALKBH6"/>
</dbReference>
<dbReference type="EMBL" id="GIBP01008359">
    <property type="protein sequence ID" value="NDV37328.1"/>
    <property type="molecule type" value="Transcribed_RNA"/>
</dbReference>
<evidence type="ECO:0000313" key="9">
    <source>
        <dbReference type="EMBL" id="NDV37328.1"/>
    </source>
</evidence>
<keyword evidence="5" id="KW-0560">Oxidoreductase</keyword>
<dbReference type="Pfam" id="PF13532">
    <property type="entry name" value="2OG-FeII_Oxy_2"/>
    <property type="match status" value="1"/>
</dbReference>
<evidence type="ECO:0000256" key="7">
    <source>
        <dbReference type="ARBA" id="ARBA00023242"/>
    </source>
</evidence>
<keyword evidence="7" id="KW-0539">Nucleus</keyword>
<evidence type="ECO:0000256" key="1">
    <source>
        <dbReference type="ARBA" id="ARBA00004123"/>
    </source>
</evidence>
<protein>
    <recommendedName>
        <fullName evidence="8">Fe2OG dioxygenase domain-containing protein</fullName>
    </recommendedName>
</protein>
<comment type="subcellular location">
    <subcellularLocation>
        <location evidence="1">Nucleus</location>
    </subcellularLocation>
</comment>
<comment type="similarity">
    <text evidence="2">Belongs to the alkB family.</text>
</comment>
<sequence length="183" mass="20717">MTPSEEESVVHNIDAKEQFATINGKSELLSDTAATKWRSLTRRRLKMFGGVPVAYGGGMMPTPCPDWVMELFGIMEKIKRDLGREDKFNHVLLNQYNDGMGIGAHKDGPLYEDIVFVLNLGGPAAIKFFENEKDKDSRSWSVFLEERSLLIFSGDAYNNFYHEIEDTQEDVIDSTFLNIPLTS</sequence>
<keyword evidence="6" id="KW-0408">Iron</keyword>
<dbReference type="InterPro" id="IPR037151">
    <property type="entry name" value="AlkB-like_sf"/>
</dbReference>
<evidence type="ECO:0000256" key="2">
    <source>
        <dbReference type="ARBA" id="ARBA00007879"/>
    </source>
</evidence>
<dbReference type="InterPro" id="IPR027450">
    <property type="entry name" value="AlkB-like"/>
</dbReference>
<dbReference type="PROSITE" id="PS51471">
    <property type="entry name" value="FE2OG_OXY"/>
    <property type="match status" value="1"/>
</dbReference>
<organism evidence="9">
    <name type="scientific">Arcella intermedia</name>
    <dbReference type="NCBI Taxonomy" id="1963864"/>
    <lineage>
        <taxon>Eukaryota</taxon>
        <taxon>Amoebozoa</taxon>
        <taxon>Tubulinea</taxon>
        <taxon>Elardia</taxon>
        <taxon>Arcellinida</taxon>
        <taxon>Sphaerothecina</taxon>
        <taxon>Arcellidae</taxon>
        <taxon>Arcella</taxon>
    </lineage>
</organism>
<dbReference type="GO" id="GO:0051213">
    <property type="term" value="F:dioxygenase activity"/>
    <property type="evidence" value="ECO:0007669"/>
    <property type="project" value="UniProtKB-KW"/>
</dbReference>
<evidence type="ECO:0000256" key="3">
    <source>
        <dbReference type="ARBA" id="ARBA00022723"/>
    </source>
</evidence>
<name>A0A6B2LKU4_9EUKA</name>
<proteinExistence type="inferred from homology"/>
<dbReference type="AlphaFoldDB" id="A0A6B2LKU4"/>